<name>A0A0R1SSS6_9LACO</name>
<organism evidence="2 3">
    <name type="scientific">Lentilactobacillus diolivorans DSM 14421</name>
    <dbReference type="NCBI Taxonomy" id="1423739"/>
    <lineage>
        <taxon>Bacteria</taxon>
        <taxon>Bacillati</taxon>
        <taxon>Bacillota</taxon>
        <taxon>Bacilli</taxon>
        <taxon>Lactobacillales</taxon>
        <taxon>Lactobacillaceae</taxon>
        <taxon>Lentilactobacillus</taxon>
    </lineage>
</organism>
<feature type="compositionally biased region" description="Basic and acidic residues" evidence="1">
    <location>
        <begin position="151"/>
        <end position="161"/>
    </location>
</feature>
<dbReference type="Proteomes" id="UP000052013">
    <property type="component" value="Unassembled WGS sequence"/>
</dbReference>
<proteinExistence type="predicted"/>
<gene>
    <name evidence="2" type="ORF">FC85_GL001465</name>
</gene>
<dbReference type="STRING" id="1423739.FC85_GL001465"/>
<accession>A0A0R1SSS6</accession>
<dbReference type="PATRIC" id="fig|1423739.3.peg.1533"/>
<reference evidence="2 3" key="1">
    <citation type="journal article" date="2015" name="Genome Announc.">
        <title>Expanding the biotechnology potential of lactobacilli through comparative genomics of 213 strains and associated genera.</title>
        <authorList>
            <person name="Sun Z."/>
            <person name="Harris H.M."/>
            <person name="McCann A."/>
            <person name="Guo C."/>
            <person name="Argimon S."/>
            <person name="Zhang W."/>
            <person name="Yang X."/>
            <person name="Jeffery I.B."/>
            <person name="Cooney J.C."/>
            <person name="Kagawa T.F."/>
            <person name="Liu W."/>
            <person name="Song Y."/>
            <person name="Salvetti E."/>
            <person name="Wrobel A."/>
            <person name="Rasinkangas P."/>
            <person name="Parkhill J."/>
            <person name="Rea M.C."/>
            <person name="O'Sullivan O."/>
            <person name="Ritari J."/>
            <person name="Douillard F.P."/>
            <person name="Paul Ross R."/>
            <person name="Yang R."/>
            <person name="Briner A.E."/>
            <person name="Felis G.E."/>
            <person name="de Vos W.M."/>
            <person name="Barrangou R."/>
            <person name="Klaenhammer T.R."/>
            <person name="Caufield P.W."/>
            <person name="Cui Y."/>
            <person name="Zhang H."/>
            <person name="O'Toole P.W."/>
        </authorList>
    </citation>
    <scope>NUCLEOTIDE SEQUENCE [LARGE SCALE GENOMIC DNA]</scope>
    <source>
        <strain evidence="2 3">DSM 14421</strain>
    </source>
</reference>
<dbReference type="RefSeq" id="WP_057863689.1">
    <property type="nucleotide sequence ID" value="NZ_AZEY01000013.1"/>
</dbReference>
<comment type="caution">
    <text evidence="2">The sequence shown here is derived from an EMBL/GenBank/DDBJ whole genome shotgun (WGS) entry which is preliminary data.</text>
</comment>
<dbReference type="EMBL" id="AZEY01000013">
    <property type="protein sequence ID" value="KRL69301.1"/>
    <property type="molecule type" value="Genomic_DNA"/>
</dbReference>
<feature type="region of interest" description="Disordered" evidence="1">
    <location>
        <begin position="151"/>
        <end position="171"/>
    </location>
</feature>
<dbReference type="AlphaFoldDB" id="A0A0R1SSS6"/>
<feature type="compositionally biased region" description="Basic residues" evidence="1">
    <location>
        <begin position="162"/>
        <end position="171"/>
    </location>
</feature>
<evidence type="ECO:0000313" key="3">
    <source>
        <dbReference type="Proteomes" id="UP000052013"/>
    </source>
</evidence>
<evidence type="ECO:0000313" key="2">
    <source>
        <dbReference type="EMBL" id="KRL69301.1"/>
    </source>
</evidence>
<sequence length="171" mass="19115">MEKDVTSFIDDATNEKIDGKTFTGKLDDVAADIDGVMKPVYNYIEAQLNLGKLGYAELKLTDADVAIRLETNLINLPLQEIKRISKMISDEDKLPVNVYILMISPLVNASGLRIDEVSSADDYIGHVADYAKTMNEWVAQHIEAVKDHLAQEAEREKETHKKAPAKRTAKK</sequence>
<evidence type="ECO:0000256" key="1">
    <source>
        <dbReference type="SAM" id="MobiDB-lite"/>
    </source>
</evidence>
<protein>
    <submittedName>
        <fullName evidence="2">Uncharacterized protein</fullName>
    </submittedName>
</protein>